<sequence length="571" mass="61784">MASGGTNGGQSHFFLTPQQQRLLFAALNSNKQPASQPPATNPLPFSPNSLQMSPAQEQSLDGFQETPLLDNYDYEFGDSSFDFDFANESQQTLIGDLPGQHKSESPENDSPDKRAHPDDDESNDSTGASGAKRRESTEKVAKKPGRKPLTSEPSSKRKAQNRAAQRAFRERKEKHLKDLEDKVEELHKASETANHENNLLRVQVQKMSRELQEYKTRLSLVTSRSLAPGRPRTGFGAPAVGNINDVNFQFEFPKFGVLPATAATATTTGTAANSQPSKSSTPRQVLPGKPAGSTRRQENTESPVIDNGGYNVADSSSKYSKHVNTKVSPGSISASRTSIDSSGHSQATHSTSTSSPSASSQSQGGSSSSCGTSPEPLNQSPMGFKPVDTMATIGEEQPSFPSGEDNSLFASIDPNSFDWLAHQNGGQFDPDLFSSYREPQDNILANSNFDDGFFKDALDADFFTPYNMAPNPALPKRNLIDQIDAAQDADNDLAKQDAVKQEGLDCEEVWEKIQNCPTVQNGDFDLDSLCSELQKKAKCSGTGSVVSEGDFDTVMKKWLGKDISCVKSSTS</sequence>
<dbReference type="PROSITE" id="PS50217">
    <property type="entry name" value="BZIP"/>
    <property type="match status" value="1"/>
</dbReference>
<dbReference type="PANTHER" id="PTHR40621">
    <property type="entry name" value="TRANSCRIPTION FACTOR KAPC-RELATED"/>
    <property type="match status" value="1"/>
</dbReference>
<keyword evidence="8" id="KW-1185">Reference proteome</keyword>
<feature type="compositionally biased region" description="Low complexity" evidence="5">
    <location>
        <begin position="331"/>
        <end position="374"/>
    </location>
</feature>
<dbReference type="InterPro" id="IPR004827">
    <property type="entry name" value="bZIP"/>
</dbReference>
<evidence type="ECO:0000256" key="5">
    <source>
        <dbReference type="SAM" id="MobiDB-lite"/>
    </source>
</evidence>
<dbReference type="EMBL" id="ML119059">
    <property type="protein sequence ID" value="ROT36593.1"/>
    <property type="molecule type" value="Genomic_DNA"/>
</dbReference>
<feature type="compositionally biased region" description="Pro residues" evidence="5">
    <location>
        <begin position="35"/>
        <end position="45"/>
    </location>
</feature>
<feature type="domain" description="BZIP" evidence="6">
    <location>
        <begin position="151"/>
        <end position="214"/>
    </location>
</feature>
<dbReference type="Pfam" id="PF08601">
    <property type="entry name" value="PAP1"/>
    <property type="match status" value="2"/>
</dbReference>
<dbReference type="InterPro" id="IPR023167">
    <property type="entry name" value="Yap1_redox_dom_sf"/>
</dbReference>
<feature type="compositionally biased region" description="Polar residues" evidence="5">
    <location>
        <begin position="46"/>
        <end position="61"/>
    </location>
</feature>
<dbReference type="Gene3D" id="1.10.238.100">
    <property type="entry name" value="YAP1 redox domain. Chain B"/>
    <property type="match status" value="1"/>
</dbReference>
<dbReference type="InterPro" id="IPR013910">
    <property type="entry name" value="TF_PAP1"/>
</dbReference>
<dbReference type="FunFam" id="1.20.5.170:FF:000067">
    <property type="entry name" value="BZIP transcription factor"/>
    <property type="match status" value="1"/>
</dbReference>
<dbReference type="SUPFAM" id="SSF57959">
    <property type="entry name" value="Leucine zipper domain"/>
    <property type="match status" value="1"/>
</dbReference>
<reference evidence="7 8" key="1">
    <citation type="journal article" date="2018" name="Mol. Ecol.">
        <title>The obligate alkalophilic soda-lake fungus Sodiomyces alkalinus has shifted to a protein diet.</title>
        <authorList>
            <person name="Grum-Grzhimaylo A.A."/>
            <person name="Falkoski D.L."/>
            <person name="van den Heuvel J."/>
            <person name="Valero-Jimenez C.A."/>
            <person name="Min B."/>
            <person name="Choi I.G."/>
            <person name="Lipzen A."/>
            <person name="Daum C.G."/>
            <person name="Aanen D.K."/>
            <person name="Tsang A."/>
            <person name="Henrissat B."/>
            <person name="Bilanenko E.N."/>
            <person name="de Vries R.P."/>
            <person name="van Kan J.A.L."/>
            <person name="Grigoriev I.V."/>
            <person name="Debets A.J.M."/>
        </authorList>
    </citation>
    <scope>NUCLEOTIDE SEQUENCE [LARGE SCALE GENOMIC DNA]</scope>
    <source>
        <strain evidence="7 8">F11</strain>
    </source>
</reference>
<accession>A0A3N2PQ02</accession>
<dbReference type="InterPro" id="IPR050936">
    <property type="entry name" value="AP-1-like"/>
</dbReference>
<dbReference type="PROSITE" id="PS00036">
    <property type="entry name" value="BZIP_BASIC"/>
    <property type="match status" value="1"/>
</dbReference>
<dbReference type="CDD" id="cd14688">
    <property type="entry name" value="bZIP_YAP"/>
    <property type="match status" value="1"/>
</dbReference>
<comment type="subcellular location">
    <subcellularLocation>
        <location evidence="2">Cytoplasm</location>
    </subcellularLocation>
    <subcellularLocation>
        <location evidence="1">Nucleus</location>
    </subcellularLocation>
</comment>
<dbReference type="GO" id="GO:0005737">
    <property type="term" value="C:cytoplasm"/>
    <property type="evidence" value="ECO:0007669"/>
    <property type="project" value="UniProtKB-SubCell"/>
</dbReference>
<feature type="region of interest" description="Disordered" evidence="5">
    <location>
        <begin position="27"/>
        <end position="175"/>
    </location>
</feature>
<feature type="compositionally biased region" description="Basic and acidic residues" evidence="5">
    <location>
        <begin position="132"/>
        <end position="141"/>
    </location>
</feature>
<dbReference type="GO" id="GO:0000976">
    <property type="term" value="F:transcription cis-regulatory region binding"/>
    <property type="evidence" value="ECO:0007669"/>
    <property type="project" value="InterPro"/>
</dbReference>
<keyword evidence="3" id="KW-0539">Nucleus</keyword>
<dbReference type="AlphaFoldDB" id="A0A3N2PQ02"/>
<dbReference type="GeneID" id="39582937"/>
<dbReference type="STRING" id="1314773.A0A3N2PQ02"/>
<evidence type="ECO:0000256" key="4">
    <source>
        <dbReference type="ARBA" id="ARBA00038132"/>
    </source>
</evidence>
<dbReference type="GO" id="GO:0001228">
    <property type="term" value="F:DNA-binding transcription activator activity, RNA polymerase II-specific"/>
    <property type="evidence" value="ECO:0007669"/>
    <property type="project" value="TreeGrafter"/>
</dbReference>
<feature type="region of interest" description="Disordered" evidence="5">
    <location>
        <begin position="267"/>
        <end position="386"/>
    </location>
</feature>
<name>A0A3N2PQ02_SODAK</name>
<dbReference type="Proteomes" id="UP000272025">
    <property type="component" value="Unassembled WGS sequence"/>
</dbReference>
<organism evidence="7 8">
    <name type="scientific">Sodiomyces alkalinus (strain CBS 110278 / VKM F-3762 / F11)</name>
    <name type="common">Alkaliphilic filamentous fungus</name>
    <dbReference type="NCBI Taxonomy" id="1314773"/>
    <lineage>
        <taxon>Eukaryota</taxon>
        <taxon>Fungi</taxon>
        <taxon>Dikarya</taxon>
        <taxon>Ascomycota</taxon>
        <taxon>Pezizomycotina</taxon>
        <taxon>Sordariomycetes</taxon>
        <taxon>Hypocreomycetidae</taxon>
        <taxon>Glomerellales</taxon>
        <taxon>Plectosphaerellaceae</taxon>
        <taxon>Sodiomyces</taxon>
    </lineage>
</organism>
<dbReference type="Gene3D" id="1.20.5.170">
    <property type="match status" value="1"/>
</dbReference>
<dbReference type="OrthoDB" id="5380163at2759"/>
<dbReference type="SUPFAM" id="SSF111430">
    <property type="entry name" value="YAP1 redox domain"/>
    <property type="match status" value="1"/>
</dbReference>
<feature type="compositionally biased region" description="Basic and acidic residues" evidence="5">
    <location>
        <begin position="99"/>
        <end position="117"/>
    </location>
</feature>
<evidence type="ECO:0000259" key="6">
    <source>
        <dbReference type="PROSITE" id="PS50217"/>
    </source>
</evidence>
<dbReference type="Pfam" id="PF00170">
    <property type="entry name" value="bZIP_1"/>
    <property type="match status" value="1"/>
</dbReference>
<dbReference type="RefSeq" id="XP_028464399.1">
    <property type="nucleotide sequence ID" value="XM_028614459.1"/>
</dbReference>
<dbReference type="GO" id="GO:0034599">
    <property type="term" value="P:cellular response to oxidative stress"/>
    <property type="evidence" value="ECO:0007669"/>
    <property type="project" value="UniProtKB-ARBA"/>
</dbReference>
<dbReference type="InterPro" id="IPR046347">
    <property type="entry name" value="bZIP_sf"/>
</dbReference>
<dbReference type="SMART" id="SM00338">
    <property type="entry name" value="BRLZ"/>
    <property type="match status" value="1"/>
</dbReference>
<dbReference type="GO" id="GO:0090575">
    <property type="term" value="C:RNA polymerase II transcription regulator complex"/>
    <property type="evidence" value="ECO:0007669"/>
    <property type="project" value="TreeGrafter"/>
</dbReference>
<evidence type="ECO:0000313" key="7">
    <source>
        <dbReference type="EMBL" id="ROT36593.1"/>
    </source>
</evidence>
<gene>
    <name evidence="7" type="ORF">SODALDRAFT_362409</name>
</gene>
<evidence type="ECO:0000256" key="1">
    <source>
        <dbReference type="ARBA" id="ARBA00004123"/>
    </source>
</evidence>
<proteinExistence type="inferred from homology"/>
<protein>
    <submittedName>
        <fullName evidence="7">PAP1-domain-containing protein</fullName>
    </submittedName>
</protein>
<evidence type="ECO:0000256" key="3">
    <source>
        <dbReference type="ARBA" id="ARBA00023242"/>
    </source>
</evidence>
<feature type="compositionally biased region" description="Polar residues" evidence="5">
    <location>
        <begin position="273"/>
        <end position="283"/>
    </location>
</feature>
<dbReference type="PANTHER" id="PTHR40621:SF6">
    <property type="entry name" value="AP-1-LIKE TRANSCRIPTION FACTOR YAP1-RELATED"/>
    <property type="match status" value="1"/>
</dbReference>
<evidence type="ECO:0000313" key="8">
    <source>
        <dbReference type="Proteomes" id="UP000272025"/>
    </source>
</evidence>
<evidence type="ECO:0000256" key="2">
    <source>
        <dbReference type="ARBA" id="ARBA00004496"/>
    </source>
</evidence>
<comment type="similarity">
    <text evidence="4">Belongs to the bZIP family. YAP subfamily.</text>
</comment>